<evidence type="ECO:0000259" key="1">
    <source>
        <dbReference type="Pfam" id="PF00781"/>
    </source>
</evidence>
<dbReference type="AlphaFoldDB" id="A0A2H0V6G0"/>
<dbReference type="SUPFAM" id="SSF111331">
    <property type="entry name" value="NAD kinase/diacylglycerol kinase-like"/>
    <property type="match status" value="1"/>
</dbReference>
<gene>
    <name evidence="2" type="ORF">COT97_00115</name>
</gene>
<dbReference type="GO" id="GO:0016301">
    <property type="term" value="F:kinase activity"/>
    <property type="evidence" value="ECO:0007669"/>
    <property type="project" value="InterPro"/>
</dbReference>
<proteinExistence type="predicted"/>
<dbReference type="Proteomes" id="UP000229901">
    <property type="component" value="Unassembled WGS sequence"/>
</dbReference>
<name>A0A2H0V6G0_9BACT</name>
<evidence type="ECO:0000313" key="3">
    <source>
        <dbReference type="Proteomes" id="UP000229901"/>
    </source>
</evidence>
<evidence type="ECO:0000313" key="2">
    <source>
        <dbReference type="EMBL" id="PIR94651.1"/>
    </source>
</evidence>
<dbReference type="EMBL" id="PFAP01000001">
    <property type="protein sequence ID" value="PIR94651.1"/>
    <property type="molecule type" value="Genomic_DNA"/>
</dbReference>
<dbReference type="Pfam" id="PF00781">
    <property type="entry name" value="DAGK_cat"/>
    <property type="match status" value="1"/>
</dbReference>
<protein>
    <recommendedName>
        <fullName evidence="1">DAGKc domain-containing protein</fullName>
    </recommendedName>
</protein>
<dbReference type="Gene3D" id="3.40.50.10330">
    <property type="entry name" value="Probable inorganic polyphosphate/atp-NAD kinase, domain 1"/>
    <property type="match status" value="1"/>
</dbReference>
<dbReference type="InterPro" id="IPR017438">
    <property type="entry name" value="ATP-NAD_kinase_N"/>
</dbReference>
<organism evidence="2 3">
    <name type="scientific">Candidatus Falkowbacteria bacterium CG10_big_fil_rev_8_21_14_0_10_39_11</name>
    <dbReference type="NCBI Taxonomy" id="1974565"/>
    <lineage>
        <taxon>Bacteria</taxon>
        <taxon>Candidatus Falkowiibacteriota</taxon>
    </lineage>
</organism>
<reference evidence="3" key="1">
    <citation type="submission" date="2017-09" db="EMBL/GenBank/DDBJ databases">
        <title>Depth-based differentiation of microbial function through sediment-hosted aquifers and enrichment of novel symbionts in the deep terrestrial subsurface.</title>
        <authorList>
            <person name="Probst A.J."/>
            <person name="Ladd B."/>
            <person name="Jarett J.K."/>
            <person name="Geller-Mcgrath D.E."/>
            <person name="Sieber C.M.K."/>
            <person name="Emerson J.B."/>
            <person name="Anantharaman K."/>
            <person name="Thomas B.C."/>
            <person name="Malmstrom R."/>
            <person name="Stieglmeier M."/>
            <person name="Klingl A."/>
            <person name="Woyke T."/>
            <person name="Ryan C.M."/>
            <person name="Banfield J.F."/>
        </authorList>
    </citation>
    <scope>NUCLEOTIDE SEQUENCE [LARGE SCALE GENOMIC DNA]</scope>
</reference>
<dbReference type="InterPro" id="IPR001206">
    <property type="entry name" value="Diacylglycerol_kinase_cat_dom"/>
</dbReference>
<dbReference type="InterPro" id="IPR016064">
    <property type="entry name" value="NAD/diacylglycerol_kinase_sf"/>
</dbReference>
<feature type="domain" description="DAGKc" evidence="1">
    <location>
        <begin position="13"/>
        <end position="122"/>
    </location>
</feature>
<accession>A0A2H0V6G0</accession>
<sequence length="263" mass="29949">MYYYLYDSFLNDKKYEKVLDRIKTRLLDFEIQGRHERLTLLKTIDALIEDQVKRGVKAVVVVGNDNTFLKAVNVAARLGVTLSIIPIGENNQIAKTLGIPDAEKSCEILSARKLAQFDLGQVGDFYFFSSLKMSKNLDRISISHEGYRVIPKAKCHEVAIVNFHIPRPGLEGKLLKKVQPQDGKLDLLIQSAEEYKGFKKYFSKIKNTQVDTIIQGVNFEIKSFEYLPLMIDEYKVIKTPVAVKIADKKLLIIVGKNKNLIIK</sequence>
<comment type="caution">
    <text evidence="2">The sequence shown here is derived from an EMBL/GenBank/DDBJ whole genome shotgun (WGS) entry which is preliminary data.</text>
</comment>